<dbReference type="EMBL" id="JARPZN010000001">
    <property type="protein sequence ID" value="MDT2688675.1"/>
    <property type="molecule type" value="Genomic_DNA"/>
</dbReference>
<comment type="cofactor">
    <cofactor evidence="10">
        <name>NAD(+)</name>
        <dbReference type="ChEBI" id="CHEBI:57540"/>
    </cofactor>
    <text evidence="10">Binds 1 NAD(+) per subunit.</text>
</comment>
<dbReference type="GO" id="GO:0046872">
    <property type="term" value="F:metal ion binding"/>
    <property type="evidence" value="ECO:0007669"/>
    <property type="project" value="UniProtKB-KW"/>
</dbReference>
<dbReference type="Proteomes" id="UP000571857">
    <property type="component" value="Unassembled WGS sequence"/>
</dbReference>
<feature type="binding site" evidence="7">
    <location>
        <position position="150"/>
    </location>
    <ligand>
        <name>substrate</name>
    </ligand>
</feature>
<dbReference type="Proteomes" id="UP000516696">
    <property type="component" value="Chromosome"/>
</dbReference>
<dbReference type="InterPro" id="IPR022616">
    <property type="entry name" value="Glyco_hydro_4_C"/>
</dbReference>
<dbReference type="EMBL" id="JABXJK010000078">
    <property type="protein sequence ID" value="MBA0973983.1"/>
    <property type="molecule type" value="Genomic_DNA"/>
</dbReference>
<dbReference type="Pfam" id="PF11975">
    <property type="entry name" value="Glyco_hydro_4C"/>
    <property type="match status" value="1"/>
</dbReference>
<feature type="binding site" evidence="8">
    <location>
        <position position="202"/>
    </location>
    <ligand>
        <name>Mn(2+)</name>
        <dbReference type="ChEBI" id="CHEBI:29035"/>
    </ligand>
</feature>
<evidence type="ECO:0000313" key="15">
    <source>
        <dbReference type="EMBL" id="QOG27782.1"/>
    </source>
</evidence>
<evidence type="ECO:0000313" key="17">
    <source>
        <dbReference type="Proteomes" id="UP000571857"/>
    </source>
</evidence>
<evidence type="ECO:0000256" key="8">
    <source>
        <dbReference type="PIRSR" id="PIRSR601088-3"/>
    </source>
</evidence>
<dbReference type="GeneID" id="93224569"/>
<reference evidence="14" key="3">
    <citation type="submission" date="2023-03" db="EMBL/GenBank/DDBJ databases">
        <authorList>
            <person name="Shen W."/>
            <person name="Cai J."/>
        </authorList>
    </citation>
    <scope>NUCLEOTIDE SEQUENCE</scope>
    <source>
        <strain evidence="14">K69-2</strain>
    </source>
</reference>
<evidence type="ECO:0000256" key="3">
    <source>
        <dbReference type="ARBA" id="ARBA00022801"/>
    </source>
</evidence>
<dbReference type="EMBL" id="CP050485">
    <property type="protein sequence ID" value="QOG27782.1"/>
    <property type="molecule type" value="Genomic_DNA"/>
</dbReference>
<keyword evidence="6 10" id="KW-0326">Glycosidase</keyword>
<dbReference type="InterPro" id="IPR001088">
    <property type="entry name" value="Glyco_hydro_4"/>
</dbReference>
<dbReference type="Proteomes" id="UP001241571">
    <property type="component" value="Unassembled WGS sequence"/>
</dbReference>
<proteinExistence type="inferred from homology"/>
<name>A0A1V8Z1P5_ENTGA</name>
<protein>
    <submittedName>
        <fullName evidence="13">6-phospho-beta-glucosidase</fullName>
        <ecNumber evidence="13">3.2.1.86</ecNumber>
    </submittedName>
</protein>
<dbReference type="PANTHER" id="PTHR32092:SF5">
    <property type="entry name" value="6-PHOSPHO-BETA-GLUCOSIDASE"/>
    <property type="match status" value="1"/>
</dbReference>
<dbReference type="GO" id="GO:0008706">
    <property type="term" value="F:6-phospho-beta-glucosidase activity"/>
    <property type="evidence" value="ECO:0007669"/>
    <property type="project" value="UniProtKB-EC"/>
</dbReference>
<dbReference type="Gene3D" id="3.40.50.720">
    <property type="entry name" value="NAD(P)-binding Rossmann-like Domain"/>
    <property type="match status" value="1"/>
</dbReference>
<evidence type="ECO:0000256" key="6">
    <source>
        <dbReference type="ARBA" id="ARBA00023295"/>
    </source>
</evidence>
<evidence type="ECO:0000256" key="5">
    <source>
        <dbReference type="ARBA" id="ARBA00023211"/>
    </source>
</evidence>
<keyword evidence="4 10" id="KW-0520">NAD</keyword>
<dbReference type="SUPFAM" id="SSF51735">
    <property type="entry name" value="NAD(P)-binding Rossmann-fold domains"/>
    <property type="match status" value="1"/>
</dbReference>
<keyword evidence="8" id="KW-0408">Iron</keyword>
<dbReference type="EMBL" id="JASUBT010000002">
    <property type="protein sequence ID" value="MDL4934946.1"/>
    <property type="molecule type" value="Genomic_DNA"/>
</dbReference>
<evidence type="ECO:0000313" key="13">
    <source>
        <dbReference type="EMBL" id="MDL4934946.1"/>
    </source>
</evidence>
<reference evidence="15 16" key="1">
    <citation type="submission" date="2020-03" db="EMBL/GenBank/DDBJ databases">
        <title>Characterization of ganglioside-mimicking enterococci.</title>
        <authorList>
            <person name="Patry R.T."/>
            <person name="Nothaft H."/>
            <person name="Bridger R."/>
            <person name="Shajahan A."/>
            <person name="Huynh S."/>
            <person name="Sanchez S."/>
            <person name="Azadi P."/>
            <person name="Cooper K."/>
            <person name="Miller W.G."/>
            <person name="Parker C.T."/>
            <person name="Wells L."/>
            <person name="Szymanski C.M."/>
        </authorList>
    </citation>
    <scope>NUCLEOTIDE SEQUENCE [LARGE SCALE GENOMIC DNA]</scope>
    <source>
        <strain evidence="15 16">EGM181</strain>
    </source>
</reference>
<evidence type="ECO:0000313" key="16">
    <source>
        <dbReference type="Proteomes" id="UP000516696"/>
    </source>
</evidence>
<evidence type="ECO:0000259" key="11">
    <source>
        <dbReference type="Pfam" id="PF11975"/>
    </source>
</evidence>
<keyword evidence="2 8" id="KW-0479">Metal-binding</keyword>
<dbReference type="EC" id="3.2.1.86" evidence="13"/>
<evidence type="ECO:0000256" key="7">
    <source>
        <dbReference type="PIRSR" id="PIRSR601088-2"/>
    </source>
</evidence>
<keyword evidence="5 8" id="KW-0464">Manganese</keyword>
<dbReference type="Gene3D" id="3.90.110.10">
    <property type="entry name" value="Lactate dehydrogenase/glycoside hydrolase, family 4, C-terminal"/>
    <property type="match status" value="1"/>
</dbReference>
<dbReference type="Pfam" id="PF02056">
    <property type="entry name" value="Glyco_hydro_4"/>
    <property type="match status" value="1"/>
</dbReference>
<feature type="binding site" evidence="8">
    <location>
        <position position="172"/>
    </location>
    <ligand>
        <name>Mn(2+)</name>
        <dbReference type="ChEBI" id="CHEBI:29035"/>
    </ligand>
</feature>
<dbReference type="PANTHER" id="PTHR32092">
    <property type="entry name" value="6-PHOSPHO-BETA-GLUCOSIDASE-RELATED"/>
    <property type="match status" value="1"/>
</dbReference>
<feature type="domain" description="Glycosyl hydrolase family 4 C-terminal" evidence="11">
    <location>
        <begin position="197"/>
        <end position="411"/>
    </location>
</feature>
<dbReference type="GO" id="GO:0016616">
    <property type="term" value="F:oxidoreductase activity, acting on the CH-OH group of donors, NAD or NADP as acceptor"/>
    <property type="evidence" value="ECO:0007669"/>
    <property type="project" value="InterPro"/>
</dbReference>
<keyword evidence="8" id="KW-0170">Cobalt</keyword>
<dbReference type="InterPro" id="IPR036291">
    <property type="entry name" value="NAD(P)-bd_dom_sf"/>
</dbReference>
<dbReference type="Proteomes" id="UP001183682">
    <property type="component" value="Unassembled WGS sequence"/>
</dbReference>
<evidence type="ECO:0000256" key="2">
    <source>
        <dbReference type="ARBA" id="ARBA00022723"/>
    </source>
</evidence>
<evidence type="ECO:0000256" key="4">
    <source>
        <dbReference type="ARBA" id="ARBA00023027"/>
    </source>
</evidence>
<dbReference type="PRINTS" id="PR00732">
    <property type="entry name" value="GLHYDRLASE4"/>
</dbReference>
<feature type="site" description="Increases basicity of active site Tyr" evidence="9">
    <location>
        <position position="112"/>
    </location>
</feature>
<dbReference type="GO" id="GO:0005975">
    <property type="term" value="P:carbohydrate metabolic process"/>
    <property type="evidence" value="ECO:0007669"/>
    <property type="project" value="InterPro"/>
</dbReference>
<reference evidence="12 17" key="2">
    <citation type="submission" date="2020-06" db="EMBL/GenBank/DDBJ databases">
        <title>Crossreactivity between MHC class I-restricted antigens from cancer cells and an enterococcal bacteriophage.</title>
        <authorList>
            <person name="Fluckiger A."/>
            <person name="Daillere R."/>
            <person name="Sassi M."/>
            <person name="Cattoir V."/>
            <person name="Kroemer G."/>
            <person name="Zitvogel L."/>
        </authorList>
    </citation>
    <scope>NUCLEOTIDE SEQUENCE [LARGE SCALE GENOMIC DNA]</scope>
    <source>
        <strain evidence="12 17">EG4</strain>
    </source>
</reference>
<dbReference type="AlphaFoldDB" id="A0A1V8Z1P5"/>
<evidence type="ECO:0000313" key="12">
    <source>
        <dbReference type="EMBL" id="MBA0973983.1"/>
    </source>
</evidence>
<gene>
    <name evidence="15" type="ORF">EGM181_11200</name>
    <name evidence="12" type="ORF">HWH42_15540</name>
    <name evidence="14" type="ORF">P7E30_00460</name>
    <name evidence="13" type="ORF">QRX88_04320</name>
</gene>
<feature type="binding site" evidence="7">
    <location>
        <position position="96"/>
    </location>
    <ligand>
        <name>substrate</name>
    </ligand>
</feature>
<keyword evidence="3 10" id="KW-0378">Hydrolase</keyword>
<comment type="similarity">
    <text evidence="1 10">Belongs to the glycosyl hydrolase 4 family.</text>
</comment>
<dbReference type="InterPro" id="IPR015955">
    <property type="entry name" value="Lactate_DH/Glyco_Ohase_4_C"/>
</dbReference>
<evidence type="ECO:0000256" key="10">
    <source>
        <dbReference type="RuleBase" id="RU361152"/>
    </source>
</evidence>
<evidence type="ECO:0000256" key="1">
    <source>
        <dbReference type="ARBA" id="ARBA00010141"/>
    </source>
</evidence>
<evidence type="ECO:0000313" key="14">
    <source>
        <dbReference type="EMBL" id="MDT2688675.1"/>
    </source>
</evidence>
<dbReference type="CDD" id="cd05296">
    <property type="entry name" value="GH4_P_beta_glucosidase"/>
    <property type="match status" value="1"/>
</dbReference>
<evidence type="ECO:0000313" key="18">
    <source>
        <dbReference type="Proteomes" id="UP001241571"/>
    </source>
</evidence>
<dbReference type="InterPro" id="IPR019802">
    <property type="entry name" value="GlycHydrolase_4_CS"/>
</dbReference>
<dbReference type="RefSeq" id="WP_003126266.1">
    <property type="nucleotide sequence ID" value="NZ_BSYC01000001.1"/>
</dbReference>
<keyword evidence="8" id="KW-0533">Nickel</keyword>
<sequence length="458" mass="51759">MTKGIKIATIGGGSSYTPELMEGFIKRYEELPIREIWLVDIEAGKEKLAIVGAMAQRMWDASPYDVKIHMTLDREEALKDADFVTTQFRVGLLNARIKDERIPAYYGMIGQETNGPGGMFKAFRTVPIILEIVEDMKRLCPNAWLINFANPSGMVTEAVVRYGKWDRVIGLCNVPVMATMIEPALIGKEPDELIYKFAGLNHFHWHKVTDSHGNDVTMDIIDKMYQEDNGLPKNIFDVPFYREQLEQMRMIPCGYHRYYYRQEEMLKHALEEYQTVGTRAQQVKQTEAELFELYKDPELDHKPEQLQQRGGAYYSDAACETIASIYANKNTQIVVSTKNEGAVPDLPADCVVEVTAYVGGQGARNVAFGELPTAEKGWLQVMKAMELLTIEAAVTGDYNTALQAFTINPLVPSGETAKRVMDELFIAHKAYLPNFKSTIERLEKEGIEVQDELAKSLN</sequence>
<dbReference type="SUPFAM" id="SSF56327">
    <property type="entry name" value="LDH C-terminal domain-like"/>
    <property type="match status" value="1"/>
</dbReference>
<evidence type="ECO:0000256" key="9">
    <source>
        <dbReference type="PIRSR" id="PIRSR601088-4"/>
    </source>
</evidence>
<dbReference type="PROSITE" id="PS01324">
    <property type="entry name" value="GLYCOSYL_HYDROL_F4"/>
    <property type="match status" value="1"/>
</dbReference>
<reference evidence="13 18" key="4">
    <citation type="submission" date="2023-06" db="EMBL/GenBank/DDBJ databases">
        <title>Acute promotion of culturable opportunistic pathogens and persistent increase of antibiotic resistance following antibiotic exposure in mouse gut microbiota.</title>
        <authorList>
            <person name="Li L."/>
            <person name="Wang B."/>
            <person name="Sun Y."/>
            <person name="Wang M."/>
            <person name="Xu H."/>
        </authorList>
    </citation>
    <scope>NUCLEOTIDE SEQUENCE [LARGE SCALE GENOMIC DNA]</scope>
    <source>
        <strain evidence="13 18">CRI2_2</strain>
    </source>
</reference>
<organism evidence="13 18">
    <name type="scientific">Enterococcus gallinarum</name>
    <dbReference type="NCBI Taxonomy" id="1353"/>
    <lineage>
        <taxon>Bacteria</taxon>
        <taxon>Bacillati</taxon>
        <taxon>Bacillota</taxon>
        <taxon>Bacilli</taxon>
        <taxon>Lactobacillales</taxon>
        <taxon>Enterococcaceae</taxon>
        <taxon>Enterococcus</taxon>
    </lineage>
</organism>
<accession>A0A1V8Z1P5</accession>